<feature type="region of interest" description="Disordered" evidence="2">
    <location>
        <begin position="591"/>
        <end position="670"/>
    </location>
</feature>
<comment type="caution">
    <text evidence="4">The sequence shown here is derived from an EMBL/GenBank/DDBJ whole genome shotgun (WGS) entry which is preliminary data.</text>
</comment>
<reference evidence="4" key="2">
    <citation type="submission" date="2021-10" db="EMBL/GenBank/DDBJ databases">
        <title>Phylogenomics reveals ancestral predisposition of the termite-cultivated fungus Termitomyces towards a domesticated lifestyle.</title>
        <authorList>
            <person name="Auxier B."/>
            <person name="Grum-Grzhimaylo A."/>
            <person name="Cardenas M.E."/>
            <person name="Lodge J.D."/>
            <person name="Laessoe T."/>
            <person name="Pedersen O."/>
            <person name="Smith M.E."/>
            <person name="Kuyper T.W."/>
            <person name="Franco-Molano E.A."/>
            <person name="Baroni T.J."/>
            <person name="Aanen D.K."/>
        </authorList>
    </citation>
    <scope>NUCLEOTIDE SEQUENCE</scope>
    <source>
        <strain evidence="4">D49</strain>
    </source>
</reference>
<dbReference type="OrthoDB" id="21413at2759"/>
<evidence type="ECO:0000313" key="5">
    <source>
        <dbReference type="Proteomes" id="UP000717328"/>
    </source>
</evidence>
<evidence type="ECO:0000259" key="3">
    <source>
        <dbReference type="Pfam" id="PF12927"/>
    </source>
</evidence>
<accession>A0A9P7GVJ7</accession>
<feature type="domain" description="DUF3835" evidence="3">
    <location>
        <begin position="309"/>
        <end position="379"/>
    </location>
</feature>
<dbReference type="Proteomes" id="UP000717328">
    <property type="component" value="Unassembled WGS sequence"/>
</dbReference>
<feature type="region of interest" description="Disordered" evidence="2">
    <location>
        <begin position="452"/>
        <end position="544"/>
    </location>
</feature>
<protein>
    <recommendedName>
        <fullName evidence="3">DUF3835 domain-containing protein</fullName>
    </recommendedName>
</protein>
<keyword evidence="1" id="KW-0175">Coiled coil</keyword>
<feature type="compositionally biased region" description="Polar residues" evidence="2">
    <location>
        <begin position="262"/>
        <end position="275"/>
    </location>
</feature>
<feature type="compositionally biased region" description="Basic residues" evidence="2">
    <location>
        <begin position="493"/>
        <end position="503"/>
    </location>
</feature>
<feature type="region of interest" description="Disordered" evidence="2">
    <location>
        <begin position="168"/>
        <end position="304"/>
    </location>
</feature>
<proteinExistence type="predicted"/>
<feature type="compositionally biased region" description="Basic and acidic residues" evidence="2">
    <location>
        <begin position="169"/>
        <end position="180"/>
    </location>
</feature>
<dbReference type="EMBL" id="JABCKI010000038">
    <property type="protein sequence ID" value="KAG5653697.1"/>
    <property type="molecule type" value="Genomic_DNA"/>
</dbReference>
<dbReference type="AlphaFoldDB" id="A0A9P7GVJ7"/>
<evidence type="ECO:0000256" key="1">
    <source>
        <dbReference type="SAM" id="Coils"/>
    </source>
</evidence>
<sequence length="670" mass="73797">MSHNTGPNGNISQGHSTGLSKLTPEVVKKVTQKLSEMMGEDVTKGFEQVQNERGEFLNEDGLPIVDITEPLPCETTEGDRMELLSEDVPLAVSTLPAPVRERLRQQRDRILDQLEEEERLEQKREKEFGMEERQEILRKRKEAAVKEKEKLKEAKKIHKKMGKALVRNLGKENAQEEPSHAQEVLYDEVKPPAHHGNPLKKSVTFADVNSELEDNTDEPSTAQHHSIDWGDITPARLRSTGRPSLLSRPETLPMKMTVVERVSTTPVRSTPANVQDSDDESDHGEVEAEVGREEDDEASTSESELVLEKEEFDLDFAQHQREIALQYYEKRDKIGAKTLSAMSSHSHHQNDDIKLDIPLDMPAPEPEKPSISRFKASRLASSYNDATSPSTSLGASVVPAATARTLQKAIRTGKLDANARLVGGDADSGSETGDMQELLDLLKKGEVYNLGPDGNYLHVPPSTEGNSGPHPTPSPSDSKTPFSDLPPIDRPKTSKFKLSRTRAGRPSESNEFSRTDPKILIAERIPPKLPPTITPTVLERSSLTPPSTISLEIVEQSFRKPPATTPNVMERSSTVRTGVTPAAFSSMFVDSPSFPAPRAVSSTRAFPMVAESPSVREPSALVVPRESSRPSRPPTLISSVRETSRSSPGDDSTPPAKRSGKMSRFIAERS</sequence>
<feature type="compositionally biased region" description="Polar residues" evidence="2">
    <location>
        <begin position="1"/>
        <end position="20"/>
    </location>
</feature>
<evidence type="ECO:0000313" key="4">
    <source>
        <dbReference type="EMBL" id="KAG5653697.1"/>
    </source>
</evidence>
<evidence type="ECO:0000256" key="2">
    <source>
        <dbReference type="SAM" id="MobiDB-lite"/>
    </source>
</evidence>
<keyword evidence="5" id="KW-1185">Reference proteome</keyword>
<feature type="coiled-coil region" evidence="1">
    <location>
        <begin position="100"/>
        <end position="161"/>
    </location>
</feature>
<feature type="region of interest" description="Disordered" evidence="2">
    <location>
        <begin position="1"/>
        <end position="24"/>
    </location>
</feature>
<dbReference type="Pfam" id="PF12927">
    <property type="entry name" value="DUF3835"/>
    <property type="match status" value="1"/>
</dbReference>
<feature type="compositionally biased region" description="Polar residues" evidence="2">
    <location>
        <begin position="636"/>
        <end position="650"/>
    </location>
</feature>
<dbReference type="InterPro" id="IPR024325">
    <property type="entry name" value="DUF3835"/>
</dbReference>
<name>A0A9P7GVJ7_9AGAR</name>
<reference evidence="4" key="1">
    <citation type="submission" date="2021-02" db="EMBL/GenBank/DDBJ databases">
        <authorList>
            <person name="Nieuwenhuis M."/>
            <person name="Van De Peppel L.J.J."/>
        </authorList>
    </citation>
    <scope>NUCLEOTIDE SEQUENCE</scope>
    <source>
        <strain evidence="4">D49</strain>
    </source>
</reference>
<organism evidence="4 5">
    <name type="scientific">Sphagnurus paluster</name>
    <dbReference type="NCBI Taxonomy" id="117069"/>
    <lineage>
        <taxon>Eukaryota</taxon>
        <taxon>Fungi</taxon>
        <taxon>Dikarya</taxon>
        <taxon>Basidiomycota</taxon>
        <taxon>Agaricomycotina</taxon>
        <taxon>Agaricomycetes</taxon>
        <taxon>Agaricomycetidae</taxon>
        <taxon>Agaricales</taxon>
        <taxon>Tricholomatineae</taxon>
        <taxon>Lyophyllaceae</taxon>
        <taxon>Sphagnurus</taxon>
    </lineage>
</organism>
<gene>
    <name evidence="4" type="ORF">H0H81_011277</name>
</gene>